<keyword evidence="2" id="KW-1185">Reference proteome</keyword>
<dbReference type="Proteomes" id="UP000001542">
    <property type="component" value="Unassembled WGS sequence"/>
</dbReference>
<dbReference type="EMBL" id="DS113189">
    <property type="protein sequence ID" value="EAY21659.1"/>
    <property type="molecule type" value="Genomic_DNA"/>
</dbReference>
<accession>A2DDI0</accession>
<reference evidence="1" key="2">
    <citation type="journal article" date="2007" name="Science">
        <title>Draft genome sequence of the sexually transmitted pathogen Trichomonas vaginalis.</title>
        <authorList>
            <person name="Carlton J.M."/>
            <person name="Hirt R.P."/>
            <person name="Silva J.C."/>
            <person name="Delcher A.L."/>
            <person name="Schatz M."/>
            <person name="Zhao Q."/>
            <person name="Wortman J.R."/>
            <person name="Bidwell S.L."/>
            <person name="Alsmark U.C.M."/>
            <person name="Besteiro S."/>
            <person name="Sicheritz-Ponten T."/>
            <person name="Noel C.J."/>
            <person name="Dacks J.B."/>
            <person name="Foster P.G."/>
            <person name="Simillion C."/>
            <person name="Van de Peer Y."/>
            <person name="Miranda-Saavedra D."/>
            <person name="Barton G.J."/>
            <person name="Westrop G.D."/>
            <person name="Mueller S."/>
            <person name="Dessi D."/>
            <person name="Fiori P.L."/>
            <person name="Ren Q."/>
            <person name="Paulsen I."/>
            <person name="Zhang H."/>
            <person name="Bastida-Corcuera F.D."/>
            <person name="Simoes-Barbosa A."/>
            <person name="Brown M.T."/>
            <person name="Hayes R.D."/>
            <person name="Mukherjee M."/>
            <person name="Okumura C.Y."/>
            <person name="Schneider R."/>
            <person name="Smith A.J."/>
            <person name="Vanacova S."/>
            <person name="Villalvazo M."/>
            <person name="Haas B.J."/>
            <person name="Pertea M."/>
            <person name="Feldblyum T.V."/>
            <person name="Utterback T.R."/>
            <person name="Shu C.L."/>
            <person name="Osoegawa K."/>
            <person name="de Jong P.J."/>
            <person name="Hrdy I."/>
            <person name="Horvathova L."/>
            <person name="Zubacova Z."/>
            <person name="Dolezal P."/>
            <person name="Malik S.B."/>
            <person name="Logsdon J.M. Jr."/>
            <person name="Henze K."/>
            <person name="Gupta A."/>
            <person name="Wang C.C."/>
            <person name="Dunne R.L."/>
            <person name="Upcroft J.A."/>
            <person name="Upcroft P."/>
            <person name="White O."/>
            <person name="Salzberg S.L."/>
            <person name="Tang P."/>
            <person name="Chiu C.-H."/>
            <person name="Lee Y.-S."/>
            <person name="Embley T.M."/>
            <person name="Coombs G.H."/>
            <person name="Mottram J.C."/>
            <person name="Tachezy J."/>
            <person name="Fraser-Liggett C.M."/>
            <person name="Johnson P.J."/>
        </authorList>
    </citation>
    <scope>NUCLEOTIDE SEQUENCE [LARGE SCALE GENOMIC DNA]</scope>
    <source>
        <strain evidence="1">G3</strain>
    </source>
</reference>
<organism evidence="1 2">
    <name type="scientific">Trichomonas vaginalis (strain ATCC PRA-98 / G3)</name>
    <dbReference type="NCBI Taxonomy" id="412133"/>
    <lineage>
        <taxon>Eukaryota</taxon>
        <taxon>Metamonada</taxon>
        <taxon>Parabasalia</taxon>
        <taxon>Trichomonadida</taxon>
        <taxon>Trichomonadidae</taxon>
        <taxon>Trichomonas</taxon>
    </lineage>
</organism>
<dbReference type="VEuPathDB" id="TrichDB:TVAGG3_0985980"/>
<dbReference type="InParanoid" id="A2DDI0"/>
<dbReference type="VEuPathDB" id="TrichDB:TVAG_014260"/>
<dbReference type="KEGG" id="tva:5467208"/>
<dbReference type="RefSeq" id="XP_001582645.1">
    <property type="nucleotide sequence ID" value="XM_001582595.1"/>
</dbReference>
<proteinExistence type="predicted"/>
<gene>
    <name evidence="1" type="ORF">TVAG_014260</name>
</gene>
<evidence type="ECO:0000313" key="1">
    <source>
        <dbReference type="EMBL" id="EAY21659.1"/>
    </source>
</evidence>
<evidence type="ECO:0000313" key="2">
    <source>
        <dbReference type="Proteomes" id="UP000001542"/>
    </source>
</evidence>
<name>A2DDI0_TRIV3</name>
<protein>
    <submittedName>
        <fullName evidence="1">Uncharacterized protein</fullName>
    </submittedName>
</protein>
<sequence length="146" mass="17092">MLHCAVVKFIKASLDINDLKKAIIQIFENNVQKTCIARNKENTLLIGHCYTISQELNRFIKSSSWHMFAESHLYKWEEKISPVQSKKMMPVYPNEEENFNRNINSKIDSPKSKFDLYSDDNVNDYDNSDDDLMFADNTNYSSDSDY</sequence>
<reference evidence="1" key="1">
    <citation type="submission" date="2006-10" db="EMBL/GenBank/DDBJ databases">
        <authorList>
            <person name="Amadeo P."/>
            <person name="Zhao Q."/>
            <person name="Wortman J."/>
            <person name="Fraser-Liggett C."/>
            <person name="Carlton J."/>
        </authorList>
    </citation>
    <scope>NUCLEOTIDE SEQUENCE</scope>
    <source>
        <strain evidence="1">G3</strain>
    </source>
</reference>
<dbReference type="AlphaFoldDB" id="A2DDI0"/>